<comment type="caution">
    <text evidence="2">The sequence shown here is derived from an EMBL/GenBank/DDBJ whole genome shotgun (WGS) entry which is preliminary data.</text>
</comment>
<feature type="domain" description="Fatty acid kinase subunit A-like C-terminal" evidence="1">
    <location>
        <begin position="2"/>
        <end position="98"/>
    </location>
</feature>
<evidence type="ECO:0000313" key="2">
    <source>
        <dbReference type="EMBL" id="MPN50163.1"/>
    </source>
</evidence>
<evidence type="ECO:0000259" key="1">
    <source>
        <dbReference type="Pfam" id="PF13684"/>
    </source>
</evidence>
<gene>
    <name evidence="2" type="ORF">SDC9_197789</name>
</gene>
<protein>
    <recommendedName>
        <fullName evidence="1">Fatty acid kinase subunit A-like C-terminal domain-containing protein</fullName>
    </recommendedName>
</protein>
<accession>A0A645ISI0</accession>
<organism evidence="2">
    <name type="scientific">bioreactor metagenome</name>
    <dbReference type="NCBI Taxonomy" id="1076179"/>
    <lineage>
        <taxon>unclassified sequences</taxon>
        <taxon>metagenomes</taxon>
        <taxon>ecological metagenomes</taxon>
    </lineage>
</organism>
<dbReference type="AlphaFoldDB" id="A0A645ISI0"/>
<dbReference type="Pfam" id="PF13684">
    <property type="entry name" value="FakA-like_C"/>
    <property type="match status" value="1"/>
</dbReference>
<reference evidence="2" key="1">
    <citation type="submission" date="2019-08" db="EMBL/GenBank/DDBJ databases">
        <authorList>
            <person name="Kucharzyk K."/>
            <person name="Murdoch R.W."/>
            <person name="Higgins S."/>
            <person name="Loffler F."/>
        </authorList>
    </citation>
    <scope>NUCLEOTIDE SEQUENCE</scope>
</reference>
<sequence>MAVRDSGINGGKIRQGDWIGIGEGDIVSNGPDVLDVSMRLLDKLVDEEAGVIAVYYGEGVEEAQAEEMIDRITQEYEDCDIELHWGGQSVYSYLFSVE</sequence>
<dbReference type="InterPro" id="IPR033470">
    <property type="entry name" value="FakA-like_C"/>
</dbReference>
<proteinExistence type="predicted"/>
<dbReference type="EMBL" id="VSSQ01114072">
    <property type="protein sequence ID" value="MPN50163.1"/>
    <property type="molecule type" value="Genomic_DNA"/>
</dbReference>
<name>A0A645ISI0_9ZZZZ</name>